<dbReference type="RefSeq" id="WP_302041874.1">
    <property type="nucleotide sequence ID" value="NZ_JAUKPO010000042.1"/>
</dbReference>
<reference evidence="1" key="1">
    <citation type="submission" date="2023-07" db="EMBL/GenBank/DDBJ databases">
        <title>The genome sequence of Rhodocytophaga aerolata KACC 12507.</title>
        <authorList>
            <person name="Zhang X."/>
        </authorList>
    </citation>
    <scope>NUCLEOTIDE SEQUENCE</scope>
    <source>
        <strain evidence="1">KACC 12507</strain>
    </source>
</reference>
<gene>
    <name evidence="1" type="ORF">Q0590_32670</name>
</gene>
<name>A0ABT8RI84_9BACT</name>
<evidence type="ECO:0000313" key="1">
    <source>
        <dbReference type="EMBL" id="MDO1451074.1"/>
    </source>
</evidence>
<accession>A0ABT8RI84</accession>
<protein>
    <submittedName>
        <fullName evidence="1">Uncharacterized protein</fullName>
    </submittedName>
</protein>
<dbReference type="EMBL" id="JAUKPO010000042">
    <property type="protein sequence ID" value="MDO1451074.1"/>
    <property type="molecule type" value="Genomic_DNA"/>
</dbReference>
<organism evidence="1 2">
    <name type="scientific">Rhodocytophaga aerolata</name>
    <dbReference type="NCBI Taxonomy" id="455078"/>
    <lineage>
        <taxon>Bacteria</taxon>
        <taxon>Pseudomonadati</taxon>
        <taxon>Bacteroidota</taxon>
        <taxon>Cytophagia</taxon>
        <taxon>Cytophagales</taxon>
        <taxon>Rhodocytophagaceae</taxon>
        <taxon>Rhodocytophaga</taxon>
    </lineage>
</organism>
<comment type="caution">
    <text evidence="1">The sequence shown here is derived from an EMBL/GenBank/DDBJ whole genome shotgun (WGS) entry which is preliminary data.</text>
</comment>
<proteinExistence type="predicted"/>
<evidence type="ECO:0000313" key="2">
    <source>
        <dbReference type="Proteomes" id="UP001168528"/>
    </source>
</evidence>
<keyword evidence="2" id="KW-1185">Reference proteome</keyword>
<dbReference type="Proteomes" id="UP001168528">
    <property type="component" value="Unassembled WGS sequence"/>
</dbReference>
<sequence>MQSDASLITPELIVKLIKEEMKSHKLIYGLNDLLIITEPYYCDLTHSILTLTGFSVEEQNENLYNLYDEWMKSYLSIDAYEFHQELDTMAHKLYQKLISLKLKHQHNE</sequence>